<dbReference type="EMBL" id="JAAKZV010000148">
    <property type="protein sequence ID" value="NGN67542.1"/>
    <property type="molecule type" value="Genomic_DNA"/>
</dbReference>
<accession>A0A6G4U6C2</accession>
<sequence length="274" mass="28673">MLHHPSRTLTALGLGGSPLQAPLTYPGTLPAESGLLVGDRFLRLVPEEGAPVGAWLVEDAVPEPLDAVLNRLGLPPCGERTPVLAVGSNGAPGQLRRKFRHLPERSAVPLTRVRVRGVAAGVSAHVGRAGYVPATPVPAAPGRTAELAVSWLDEAQLPVMDATEGAYDRLRLTTGGPPGSAVELPSGEAVPHCEAYLSKHGWLAADDSLTAPPRPLLPQPELLAALLAGSSDLRTLFGDTPEEFAARAAADGEARERGRKVFAAEGWVRQGVRP</sequence>
<reference evidence="1 2" key="1">
    <citation type="submission" date="2020-02" db="EMBL/GenBank/DDBJ databases">
        <title>Whole-genome analyses of novel actinobacteria.</title>
        <authorList>
            <person name="Sahin N."/>
        </authorList>
    </citation>
    <scope>NUCLEOTIDE SEQUENCE [LARGE SCALE GENOMIC DNA]</scope>
    <source>
        <strain evidence="1 2">A7024</strain>
    </source>
</reference>
<evidence type="ECO:0000313" key="1">
    <source>
        <dbReference type="EMBL" id="NGN67542.1"/>
    </source>
</evidence>
<protein>
    <submittedName>
        <fullName evidence="1">Uncharacterized protein</fullName>
    </submittedName>
</protein>
<dbReference type="RefSeq" id="WP_165240835.1">
    <property type="nucleotide sequence ID" value="NZ_JAAKZV010000148.1"/>
</dbReference>
<proteinExistence type="predicted"/>
<name>A0A6G4U6C2_9ACTN</name>
<dbReference type="AlphaFoldDB" id="A0A6G4U6C2"/>
<evidence type="ECO:0000313" key="2">
    <source>
        <dbReference type="Proteomes" id="UP000481583"/>
    </source>
</evidence>
<dbReference type="Proteomes" id="UP000481583">
    <property type="component" value="Unassembled WGS sequence"/>
</dbReference>
<keyword evidence="2" id="KW-1185">Reference proteome</keyword>
<gene>
    <name evidence="1" type="ORF">G5C51_27005</name>
</gene>
<comment type="caution">
    <text evidence="1">The sequence shown here is derived from an EMBL/GenBank/DDBJ whole genome shotgun (WGS) entry which is preliminary data.</text>
</comment>
<organism evidence="1 2">
    <name type="scientific">Streptomyces coryli</name>
    <dbReference type="NCBI Taxonomy" id="1128680"/>
    <lineage>
        <taxon>Bacteria</taxon>
        <taxon>Bacillati</taxon>
        <taxon>Actinomycetota</taxon>
        <taxon>Actinomycetes</taxon>
        <taxon>Kitasatosporales</taxon>
        <taxon>Streptomycetaceae</taxon>
        <taxon>Streptomyces</taxon>
    </lineage>
</organism>